<dbReference type="GO" id="GO:0004177">
    <property type="term" value="F:aminopeptidase activity"/>
    <property type="evidence" value="ECO:0007669"/>
    <property type="project" value="InterPro"/>
</dbReference>
<evidence type="ECO:0000313" key="2">
    <source>
        <dbReference type="EMBL" id="RRJ24877.1"/>
    </source>
</evidence>
<dbReference type="AlphaFoldDB" id="A0A3P3QUF8"/>
<dbReference type="InterPro" id="IPR000787">
    <property type="entry name" value="Peptidase_M29"/>
</dbReference>
<dbReference type="PANTHER" id="PTHR34448:SF1">
    <property type="entry name" value="BLL6088 PROTEIN"/>
    <property type="match status" value="1"/>
</dbReference>
<dbReference type="Pfam" id="PF02073">
    <property type="entry name" value="Peptidase_M29"/>
    <property type="match status" value="1"/>
</dbReference>
<keyword evidence="2" id="KW-0378">Hydrolase</keyword>
<keyword evidence="1" id="KW-0479">Metal-binding</keyword>
<dbReference type="Proteomes" id="UP000272490">
    <property type="component" value="Unassembled WGS sequence"/>
</dbReference>
<dbReference type="PANTHER" id="PTHR34448">
    <property type="entry name" value="AMINOPEPTIDASE"/>
    <property type="match status" value="1"/>
</dbReference>
<keyword evidence="2" id="KW-0645">Protease</keyword>
<evidence type="ECO:0000256" key="1">
    <source>
        <dbReference type="ARBA" id="ARBA00022723"/>
    </source>
</evidence>
<keyword evidence="3" id="KW-1185">Reference proteome</keyword>
<dbReference type="OrthoDB" id="9803993at2"/>
<dbReference type="GO" id="GO:0046872">
    <property type="term" value="F:metal ion binding"/>
    <property type="evidence" value="ECO:0007669"/>
    <property type="project" value="UniProtKB-KW"/>
</dbReference>
<gene>
    <name evidence="2" type="ORF">EHV10_11455</name>
</gene>
<organism evidence="2 3">
    <name type="scientific">Lachnoanaerobaculum gingivalis</name>
    <dbReference type="NCBI Taxonomy" id="2490855"/>
    <lineage>
        <taxon>Bacteria</taxon>
        <taxon>Bacillati</taxon>
        <taxon>Bacillota</taxon>
        <taxon>Clostridia</taxon>
        <taxon>Lachnospirales</taxon>
        <taxon>Lachnospiraceae</taxon>
        <taxon>Lachnoanaerobaculum</taxon>
    </lineage>
</organism>
<sequence length="685" mass="78989">MVYDIYSWDNRLIVERINLAMERISQIKSEKDIRFGDFFLKLSRFLEQVNDLRIKRDTGEFEKQSFEELNISQNELFYDLKEENYNESVYNPDVLEKLCDKEFMSPLLSLSFEVRAALITVFEGDLEGFVNILELFLQVYGICLEGGDAKEVSEAIYWYASDYLDITARKKIIESFTTSNRFFYNIIMNDDLSDLRYLFKFGEYIGENEIKTAKYLNSLDMETVRLCAKTFVDGYRDGFVAMQKDISKRSIVSLIYRIGFERIVKEAVILFEDMGFEVVLDRKPYRLADMSHIRNRGICSGGVNRQFEYDHKYDMNIFTKKAYLDRKFEISKQTFEEIKENMARYGGPALMDAFGDTEFLPVKKTAANAFVEKQNNLMNNYRNEMMLLQDEYIDTSGTAFCIIAWPLPSIAKEPEVYLNIFDDIIRINTLDAGKYKEAQQKIIDALDKADTVRVIGGKDNKTDLTIKLHELKEPSKETNFENCVADVNIPVGEVFTSPVLVGTNGTLFVKDVFLAGYHLKNLCITVKNGMIEDYICENFETRDDNRRMVEDSILKGHKSLPMGEFSIGTNVVAYNVAKKYDIFEKMPILIAEKMGPHFAFGDTCYSHDEESVSYNPDGKAIIARDNECSIKRKTDIKSAYFNCHTDITIPLVELGDIYTNEPDGTNTYIIKDGRFVLEGSEILNE</sequence>
<dbReference type="SUPFAM" id="SSF144052">
    <property type="entry name" value="Thermophilic metalloprotease-like"/>
    <property type="match status" value="1"/>
</dbReference>
<dbReference type="GO" id="GO:0006508">
    <property type="term" value="P:proteolysis"/>
    <property type="evidence" value="ECO:0007669"/>
    <property type="project" value="UniProtKB-KW"/>
</dbReference>
<comment type="caution">
    <text evidence="2">The sequence shown here is derived from an EMBL/GenBank/DDBJ whole genome shotgun (WGS) entry which is preliminary data.</text>
</comment>
<accession>A0A3P3QUF8</accession>
<proteinExistence type="predicted"/>
<dbReference type="EMBL" id="RRCO01000005">
    <property type="protein sequence ID" value="RRJ24877.1"/>
    <property type="molecule type" value="Genomic_DNA"/>
</dbReference>
<dbReference type="GO" id="GO:0008237">
    <property type="term" value="F:metallopeptidase activity"/>
    <property type="evidence" value="ECO:0007669"/>
    <property type="project" value="UniProtKB-KW"/>
</dbReference>
<keyword evidence="2" id="KW-0482">Metalloprotease</keyword>
<dbReference type="InterPro" id="IPR052170">
    <property type="entry name" value="M29_Exopeptidase"/>
</dbReference>
<protein>
    <submittedName>
        <fullName evidence="2">Thermophilic metalloprotease</fullName>
    </submittedName>
</protein>
<name>A0A3P3QUF8_9FIRM</name>
<reference evidence="2 3" key="1">
    <citation type="submission" date="2018-11" db="EMBL/GenBank/DDBJ databases">
        <title>Genome sequencing of Lachnoanaerobaculum sp. KCOM 2030 (= ChDC B114).</title>
        <authorList>
            <person name="Kook J.-K."/>
            <person name="Park S.-N."/>
            <person name="Lim Y.K."/>
        </authorList>
    </citation>
    <scope>NUCLEOTIDE SEQUENCE [LARGE SCALE GENOMIC DNA]</scope>
    <source>
        <strain evidence="2 3">KCOM 2030</strain>
    </source>
</reference>
<evidence type="ECO:0000313" key="3">
    <source>
        <dbReference type="Proteomes" id="UP000272490"/>
    </source>
</evidence>
<dbReference type="RefSeq" id="WP_128674756.1">
    <property type="nucleotide sequence ID" value="NZ_RRCO01000005.1"/>
</dbReference>